<evidence type="ECO:0000313" key="1">
    <source>
        <dbReference type="EMBL" id="VVC36497.1"/>
    </source>
</evidence>
<gene>
    <name evidence="1" type="ORF">CINCED_3A018032</name>
</gene>
<sequence>MQLISIISGKKSLRINKSRKEMPDIPLPPEPIITRWGTWLNTALFYANNFLEYKNIVESLMDDTTSIKNLK</sequence>
<organism evidence="1 2">
    <name type="scientific">Cinara cedri</name>
    <dbReference type="NCBI Taxonomy" id="506608"/>
    <lineage>
        <taxon>Eukaryota</taxon>
        <taxon>Metazoa</taxon>
        <taxon>Ecdysozoa</taxon>
        <taxon>Arthropoda</taxon>
        <taxon>Hexapoda</taxon>
        <taxon>Insecta</taxon>
        <taxon>Pterygota</taxon>
        <taxon>Neoptera</taxon>
        <taxon>Paraneoptera</taxon>
        <taxon>Hemiptera</taxon>
        <taxon>Sternorrhyncha</taxon>
        <taxon>Aphidomorpha</taxon>
        <taxon>Aphidoidea</taxon>
        <taxon>Aphididae</taxon>
        <taxon>Lachninae</taxon>
        <taxon>Cinara</taxon>
    </lineage>
</organism>
<accession>A0A5E4N4H0</accession>
<evidence type="ECO:0000313" key="2">
    <source>
        <dbReference type="Proteomes" id="UP000325440"/>
    </source>
</evidence>
<dbReference type="OrthoDB" id="6623841at2759"/>
<keyword evidence="2" id="KW-1185">Reference proteome</keyword>
<reference evidence="1 2" key="1">
    <citation type="submission" date="2019-08" db="EMBL/GenBank/DDBJ databases">
        <authorList>
            <person name="Alioto T."/>
            <person name="Alioto T."/>
            <person name="Gomez Garrido J."/>
        </authorList>
    </citation>
    <scope>NUCLEOTIDE SEQUENCE [LARGE SCALE GENOMIC DNA]</scope>
</reference>
<proteinExistence type="predicted"/>
<dbReference type="Proteomes" id="UP000325440">
    <property type="component" value="Unassembled WGS sequence"/>
</dbReference>
<protein>
    <submittedName>
        <fullName evidence="1">Uncharacterized protein</fullName>
    </submittedName>
</protein>
<dbReference type="EMBL" id="CABPRJ010001434">
    <property type="protein sequence ID" value="VVC36497.1"/>
    <property type="molecule type" value="Genomic_DNA"/>
</dbReference>
<name>A0A5E4N4H0_9HEMI</name>
<dbReference type="AlphaFoldDB" id="A0A5E4N4H0"/>